<evidence type="ECO:0000259" key="2">
    <source>
        <dbReference type="Pfam" id="PF13193"/>
    </source>
</evidence>
<proteinExistence type="predicted"/>
<keyword evidence="3" id="KW-0436">Ligase</keyword>
<feature type="domain" description="AMP-binding enzyme C-terminal" evidence="2">
    <location>
        <begin position="295"/>
        <end position="373"/>
    </location>
</feature>
<dbReference type="InterPro" id="IPR025110">
    <property type="entry name" value="AMP-bd_C"/>
</dbReference>
<evidence type="ECO:0000313" key="3">
    <source>
        <dbReference type="EMBL" id="PSL37060.1"/>
    </source>
</evidence>
<organism evidence="3 5">
    <name type="scientific">Labedella gwakjiensis</name>
    <dbReference type="NCBI Taxonomy" id="390269"/>
    <lineage>
        <taxon>Bacteria</taxon>
        <taxon>Bacillati</taxon>
        <taxon>Actinomycetota</taxon>
        <taxon>Actinomycetes</taxon>
        <taxon>Micrococcales</taxon>
        <taxon>Microbacteriaceae</taxon>
        <taxon>Labedella</taxon>
    </lineage>
</organism>
<dbReference type="Pfam" id="PF13193">
    <property type="entry name" value="AMP-binding_C"/>
    <property type="match status" value="1"/>
</dbReference>
<keyword evidence="6" id="KW-1185">Reference proteome</keyword>
<comment type="caution">
    <text evidence="3">The sequence shown here is derived from an EMBL/GenBank/DDBJ whole genome shotgun (WGS) entry which is preliminary data.</text>
</comment>
<dbReference type="SUPFAM" id="SSF56801">
    <property type="entry name" value="Acetyl-CoA synthetase-like"/>
    <property type="match status" value="1"/>
</dbReference>
<dbReference type="InterPro" id="IPR020845">
    <property type="entry name" value="AMP-binding_CS"/>
</dbReference>
<dbReference type="NCBIfam" id="NF005877">
    <property type="entry name" value="PRK07824.1"/>
    <property type="match status" value="1"/>
</dbReference>
<protein>
    <submittedName>
        <fullName evidence="3">O-succinylbenzoic acid--CoA ligase</fullName>
    </submittedName>
</protein>
<dbReference type="Pfam" id="PF00501">
    <property type="entry name" value="AMP-binding"/>
    <property type="match status" value="1"/>
</dbReference>
<dbReference type="OrthoDB" id="9803968at2"/>
<accession>A0A2P8GSW7</accession>
<dbReference type="PANTHER" id="PTHR43767:SF1">
    <property type="entry name" value="NONRIBOSOMAL PEPTIDE SYNTHASE PES1 (EUROFUNG)-RELATED"/>
    <property type="match status" value="1"/>
</dbReference>
<dbReference type="Proteomes" id="UP000268291">
    <property type="component" value="Unassembled WGS sequence"/>
</dbReference>
<reference evidence="3 5" key="1">
    <citation type="submission" date="2018-03" db="EMBL/GenBank/DDBJ databases">
        <title>Genomic Encyclopedia of Archaeal and Bacterial Type Strains, Phase II (KMG-II): from individual species to whole genera.</title>
        <authorList>
            <person name="Goeker M."/>
        </authorList>
    </citation>
    <scope>NUCLEOTIDE SEQUENCE [LARGE SCALE GENOMIC DNA]</scope>
    <source>
        <strain evidence="3 5">DSM 21548</strain>
    </source>
</reference>
<dbReference type="RefSeq" id="WP_106562251.1">
    <property type="nucleotide sequence ID" value="NZ_PYAU01000001.1"/>
</dbReference>
<name>A0A2P8GSW7_9MICO</name>
<sequence>MSRSLVRIGAGEPSRLLVSIAAALDGTGAAVQPLDEGASPLSVADAAPASESVPDEVAVVIATSGSSGYPKRVALSADALLGSARATESALGGPGRWVLAMPAHYVAGVQVLVRSIVAGSEPVSVGPFSEERFARAVDTAATGADRRYTALVPAQLARLLSDPAGSEALASLDAVIVGGQAVPLLLRDRAEAAGVRLVRSYGSSETAGGCVYDGRPLDGVDVRVADGEIEIGGATLALGYLGDDARTAAAFSEDGGRRWFRTGDAGAFEDGVLDVFGRLDNVIVSGGVNVSLDRVEAAVRDLPGLGDAVVVGVDDDRWGAVPIVVVDRRSRSADEGAVSLDEVRSRIGERLGVAARPRQIVPVETVPLLASGKPDRIAVARIVAGADPSATGPIGA</sequence>
<reference evidence="4 6" key="2">
    <citation type="submission" date="2018-12" db="EMBL/GenBank/DDBJ databases">
        <authorList>
            <person name="hu s."/>
            <person name="Xu Y."/>
            <person name="Xu B."/>
            <person name="Li F."/>
        </authorList>
    </citation>
    <scope>NUCLEOTIDE SEQUENCE [LARGE SCALE GENOMIC DNA]</scope>
    <source>
        <strain evidence="4 6">KSW2-17</strain>
    </source>
</reference>
<dbReference type="InterPro" id="IPR045851">
    <property type="entry name" value="AMP-bd_C_sf"/>
</dbReference>
<dbReference type="EMBL" id="RZGY01000004">
    <property type="protein sequence ID" value="RUQ82033.1"/>
    <property type="molecule type" value="Genomic_DNA"/>
</dbReference>
<dbReference type="Proteomes" id="UP000241203">
    <property type="component" value="Unassembled WGS sequence"/>
</dbReference>
<dbReference type="GO" id="GO:0016878">
    <property type="term" value="F:acid-thiol ligase activity"/>
    <property type="evidence" value="ECO:0007669"/>
    <property type="project" value="UniProtKB-ARBA"/>
</dbReference>
<feature type="domain" description="AMP-dependent synthetase/ligase" evidence="1">
    <location>
        <begin position="33"/>
        <end position="241"/>
    </location>
</feature>
<gene>
    <name evidence="3" type="ORF">CLV49_0666</name>
    <name evidence="4" type="ORF">ELQ93_17270</name>
</gene>
<evidence type="ECO:0000259" key="1">
    <source>
        <dbReference type="Pfam" id="PF00501"/>
    </source>
</evidence>
<dbReference type="Gene3D" id="3.30.300.30">
    <property type="match status" value="1"/>
</dbReference>
<evidence type="ECO:0000313" key="4">
    <source>
        <dbReference type="EMBL" id="RUQ82033.1"/>
    </source>
</evidence>
<dbReference type="InterPro" id="IPR000873">
    <property type="entry name" value="AMP-dep_synth/lig_dom"/>
</dbReference>
<evidence type="ECO:0000313" key="5">
    <source>
        <dbReference type="Proteomes" id="UP000241203"/>
    </source>
</evidence>
<evidence type="ECO:0000313" key="6">
    <source>
        <dbReference type="Proteomes" id="UP000268291"/>
    </source>
</evidence>
<dbReference type="EMBL" id="PYAU01000001">
    <property type="protein sequence ID" value="PSL37060.1"/>
    <property type="molecule type" value="Genomic_DNA"/>
</dbReference>
<dbReference type="PANTHER" id="PTHR43767">
    <property type="entry name" value="LONG-CHAIN-FATTY-ACID--COA LIGASE"/>
    <property type="match status" value="1"/>
</dbReference>
<dbReference type="InterPro" id="IPR050237">
    <property type="entry name" value="ATP-dep_AMP-bd_enzyme"/>
</dbReference>
<dbReference type="Gene3D" id="3.40.50.12780">
    <property type="entry name" value="N-terminal domain of ligase-like"/>
    <property type="match status" value="1"/>
</dbReference>
<dbReference type="InterPro" id="IPR042099">
    <property type="entry name" value="ANL_N_sf"/>
</dbReference>
<dbReference type="AlphaFoldDB" id="A0A2P8GSW7"/>
<dbReference type="PROSITE" id="PS00455">
    <property type="entry name" value="AMP_BINDING"/>
    <property type="match status" value="1"/>
</dbReference>